<comment type="similarity">
    <text evidence="2">Belongs to the glycosyl hydrolase 20 family.</text>
</comment>
<feature type="coiled-coil region" evidence="7">
    <location>
        <begin position="509"/>
        <end position="585"/>
    </location>
</feature>
<reference evidence="10" key="1">
    <citation type="submission" date="2022-06" db="EMBL/GenBank/DDBJ databases">
        <title>Vallitalea longa sp. nov., an anaerobic bacterium isolated from marine sediment.</title>
        <authorList>
            <person name="Hirano S."/>
            <person name="Terahara T."/>
            <person name="Mori K."/>
            <person name="Hamada M."/>
            <person name="Matsumoto R."/>
            <person name="Kobayashi T."/>
        </authorList>
    </citation>
    <scope>NUCLEOTIDE SEQUENCE</scope>
    <source>
        <strain evidence="10">SH18-1</strain>
    </source>
</reference>
<dbReference type="PANTHER" id="PTHR22600">
    <property type="entry name" value="BETA-HEXOSAMINIDASE"/>
    <property type="match status" value="1"/>
</dbReference>
<keyword evidence="7" id="KW-0175">Coiled coil</keyword>
<feature type="domain" description="Glycoside hydrolase family 20 catalytic" evidence="8">
    <location>
        <begin position="129"/>
        <end position="353"/>
    </location>
</feature>
<dbReference type="GO" id="GO:0005975">
    <property type="term" value="P:carbohydrate metabolic process"/>
    <property type="evidence" value="ECO:0007669"/>
    <property type="project" value="InterPro"/>
</dbReference>
<dbReference type="InterPro" id="IPR015882">
    <property type="entry name" value="HEX_bac_N"/>
</dbReference>
<evidence type="ECO:0000313" key="10">
    <source>
        <dbReference type="EMBL" id="GKX30772.1"/>
    </source>
</evidence>
<gene>
    <name evidence="10" type="ORF">SH1V18_32520</name>
</gene>
<dbReference type="InterPro" id="IPR017853">
    <property type="entry name" value="GH"/>
</dbReference>
<evidence type="ECO:0000256" key="6">
    <source>
        <dbReference type="PIRSR" id="PIRSR625705-1"/>
    </source>
</evidence>
<keyword evidence="4" id="KW-0378">Hydrolase</keyword>
<protein>
    <recommendedName>
        <fullName evidence="3">beta-N-acetylhexosaminidase</fullName>
        <ecNumber evidence="3">3.2.1.52</ecNumber>
    </recommendedName>
</protein>
<feature type="active site" description="Proton donor" evidence="6">
    <location>
        <position position="283"/>
    </location>
</feature>
<dbReference type="PRINTS" id="PR00738">
    <property type="entry name" value="GLHYDRLASE20"/>
</dbReference>
<dbReference type="Pfam" id="PF00728">
    <property type="entry name" value="Glyco_hydro_20"/>
    <property type="match status" value="1"/>
</dbReference>
<dbReference type="EMBL" id="BRLB01000011">
    <property type="protein sequence ID" value="GKX30772.1"/>
    <property type="molecule type" value="Genomic_DNA"/>
</dbReference>
<sequence length="624" mass="72920">MLLVPVPKEIKIFNEEFYNINESHIIINNINKKEMFFIAKQIQGIINEELKKYFPIIIEKRKTKNTGIIFTQKESLKCEEYILKINSNSIEIIYSKPAGAFYGVMTLKQIISQYGGVLPCLTIQDSPDYQVRGIMIDISRNKIPTMKELFKLIDFMAELKLNQLQLYVEGFSFAYPSFPEVWKDRTPITGQEIMEIDEYCRARHIELVSNHNSFGHMTDWLKRKEFNHLAECPDGYTNSIDNVHRDPGTLNPIDDNSLVLIGKMYDDFLPYFTSSWINVGCDETYELGRGFSKDVCEEKGRGKVYLEFLLKLNKLVQKHGKKMMFWGDIINEYPELIGELPKDIITLEWGYEEEHPFDIRCKQYQKSGIPYYVCPGTSSWESIAGRMNNMKKNLYNAAINGKKNNAMGYLNTDWGGNGHWQYPCVSYPGFIYGAALSWGVEKNEDVDIAEYLNQMVFRDENNRMGQFILDLGNYYLKETKKMFNSTYISKILVTDIEINKFLNVSADIKDMKEEDIESIEEYIEQLERQLDKTNMRCEDANLIYNEFKNTIRFIRHGCKLGKLKLAMDQKEIENKEELLNQMLNDIGVIIVEHQMLWIKRNRIGGLNDSLNQLLKLKNYYYSLL</sequence>
<dbReference type="Pfam" id="PF02838">
    <property type="entry name" value="Glyco_hydro_20b"/>
    <property type="match status" value="1"/>
</dbReference>
<dbReference type="SUPFAM" id="SSF51445">
    <property type="entry name" value="(Trans)glycosidases"/>
    <property type="match status" value="1"/>
</dbReference>
<dbReference type="GO" id="GO:0004563">
    <property type="term" value="F:beta-N-acetylhexosaminidase activity"/>
    <property type="evidence" value="ECO:0007669"/>
    <property type="project" value="UniProtKB-EC"/>
</dbReference>
<dbReference type="RefSeq" id="WP_281817249.1">
    <property type="nucleotide sequence ID" value="NZ_BRLB01000011.1"/>
</dbReference>
<feature type="domain" description="Beta-hexosaminidase bacterial type N-terminal" evidence="9">
    <location>
        <begin position="3"/>
        <end position="125"/>
    </location>
</feature>
<organism evidence="10 11">
    <name type="scientific">Vallitalea longa</name>
    <dbReference type="NCBI Taxonomy" id="2936439"/>
    <lineage>
        <taxon>Bacteria</taxon>
        <taxon>Bacillati</taxon>
        <taxon>Bacillota</taxon>
        <taxon>Clostridia</taxon>
        <taxon>Lachnospirales</taxon>
        <taxon>Vallitaleaceae</taxon>
        <taxon>Vallitalea</taxon>
    </lineage>
</organism>
<evidence type="ECO:0000313" key="11">
    <source>
        <dbReference type="Proteomes" id="UP001144256"/>
    </source>
</evidence>
<evidence type="ECO:0000259" key="9">
    <source>
        <dbReference type="Pfam" id="PF02838"/>
    </source>
</evidence>
<dbReference type="InterPro" id="IPR029018">
    <property type="entry name" value="Hex-like_dom2"/>
</dbReference>
<keyword evidence="11" id="KW-1185">Reference proteome</keyword>
<dbReference type="AlphaFoldDB" id="A0A9W5YB76"/>
<evidence type="ECO:0000256" key="7">
    <source>
        <dbReference type="SAM" id="Coils"/>
    </source>
</evidence>
<evidence type="ECO:0000256" key="3">
    <source>
        <dbReference type="ARBA" id="ARBA00012663"/>
    </source>
</evidence>
<accession>A0A9W5YB76</accession>
<dbReference type="SUPFAM" id="SSF55545">
    <property type="entry name" value="beta-N-acetylhexosaminidase-like domain"/>
    <property type="match status" value="1"/>
</dbReference>
<evidence type="ECO:0000256" key="5">
    <source>
        <dbReference type="ARBA" id="ARBA00023295"/>
    </source>
</evidence>
<dbReference type="GO" id="GO:0030203">
    <property type="term" value="P:glycosaminoglycan metabolic process"/>
    <property type="evidence" value="ECO:0007669"/>
    <property type="project" value="TreeGrafter"/>
</dbReference>
<proteinExistence type="inferred from homology"/>
<comment type="caution">
    <text evidence="10">The sequence shown here is derived from an EMBL/GenBank/DDBJ whole genome shotgun (WGS) entry which is preliminary data.</text>
</comment>
<keyword evidence="5" id="KW-0326">Glycosidase</keyword>
<dbReference type="Gene3D" id="3.20.20.80">
    <property type="entry name" value="Glycosidases"/>
    <property type="match status" value="1"/>
</dbReference>
<evidence type="ECO:0000256" key="1">
    <source>
        <dbReference type="ARBA" id="ARBA00001231"/>
    </source>
</evidence>
<comment type="catalytic activity">
    <reaction evidence="1">
        <text>Hydrolysis of terminal non-reducing N-acetyl-D-hexosamine residues in N-acetyl-beta-D-hexosaminides.</text>
        <dbReference type="EC" id="3.2.1.52"/>
    </reaction>
</comment>
<dbReference type="GO" id="GO:0016020">
    <property type="term" value="C:membrane"/>
    <property type="evidence" value="ECO:0007669"/>
    <property type="project" value="TreeGrafter"/>
</dbReference>
<dbReference type="CDD" id="cd06565">
    <property type="entry name" value="GH20_GcnA-like"/>
    <property type="match status" value="1"/>
</dbReference>
<dbReference type="PANTHER" id="PTHR22600:SF57">
    <property type="entry name" value="BETA-N-ACETYLHEXOSAMINIDASE"/>
    <property type="match status" value="1"/>
</dbReference>
<dbReference type="InterPro" id="IPR015883">
    <property type="entry name" value="Glyco_hydro_20_cat"/>
</dbReference>
<evidence type="ECO:0000256" key="2">
    <source>
        <dbReference type="ARBA" id="ARBA00006285"/>
    </source>
</evidence>
<dbReference type="EC" id="3.2.1.52" evidence="3"/>
<dbReference type="InterPro" id="IPR025705">
    <property type="entry name" value="Beta_hexosaminidase_sua/sub"/>
</dbReference>
<evidence type="ECO:0000259" key="8">
    <source>
        <dbReference type="Pfam" id="PF00728"/>
    </source>
</evidence>
<dbReference type="Proteomes" id="UP001144256">
    <property type="component" value="Unassembled WGS sequence"/>
</dbReference>
<evidence type="ECO:0000256" key="4">
    <source>
        <dbReference type="ARBA" id="ARBA00022801"/>
    </source>
</evidence>
<dbReference type="Gene3D" id="3.30.379.10">
    <property type="entry name" value="Chitobiase/beta-hexosaminidase domain 2-like"/>
    <property type="match status" value="1"/>
</dbReference>
<name>A0A9W5YB76_9FIRM</name>